<keyword evidence="9" id="KW-0472">Membrane</keyword>
<keyword evidence="4" id="KW-0813">Transport</keyword>
<dbReference type="Proteomes" id="UP000886748">
    <property type="component" value="Unassembled WGS sequence"/>
</dbReference>
<name>A0A9D1SR51_9CLOT</name>
<keyword evidence="12" id="KW-0966">Cell projection</keyword>
<dbReference type="Pfam" id="PF02050">
    <property type="entry name" value="FliJ"/>
    <property type="match status" value="1"/>
</dbReference>
<gene>
    <name evidence="12" type="primary">fliJ</name>
    <name evidence="12" type="ORF">IAD26_00785</name>
</gene>
<dbReference type="AlphaFoldDB" id="A0A9D1SR51"/>
<evidence type="ECO:0000313" key="12">
    <source>
        <dbReference type="EMBL" id="HIU91647.1"/>
    </source>
</evidence>
<dbReference type="GO" id="GO:0009288">
    <property type="term" value="C:bacterial-type flagellum"/>
    <property type="evidence" value="ECO:0007669"/>
    <property type="project" value="InterPro"/>
</dbReference>
<dbReference type="NCBIfam" id="TIGR02473">
    <property type="entry name" value="flagell_FliJ"/>
    <property type="match status" value="1"/>
</dbReference>
<evidence type="ECO:0000256" key="6">
    <source>
        <dbReference type="ARBA" id="ARBA00022500"/>
    </source>
</evidence>
<accession>A0A9D1SR51</accession>
<keyword evidence="6" id="KW-0145">Chemotaxis</keyword>
<reference evidence="12" key="2">
    <citation type="journal article" date="2021" name="PeerJ">
        <title>Extensive microbial diversity within the chicken gut microbiome revealed by metagenomics and culture.</title>
        <authorList>
            <person name="Gilroy R."/>
            <person name="Ravi A."/>
            <person name="Getino M."/>
            <person name="Pursley I."/>
            <person name="Horton D.L."/>
            <person name="Alikhan N.F."/>
            <person name="Baker D."/>
            <person name="Gharbi K."/>
            <person name="Hall N."/>
            <person name="Watson M."/>
            <person name="Adriaenssens E.M."/>
            <person name="Foster-Nyarko E."/>
            <person name="Jarju S."/>
            <person name="Secka A."/>
            <person name="Antonio M."/>
            <person name="Oren A."/>
            <person name="Chaudhuri R.R."/>
            <person name="La Ragione R."/>
            <person name="Hildebrand F."/>
            <person name="Pallen M.J."/>
        </authorList>
    </citation>
    <scope>NUCLEOTIDE SEQUENCE</scope>
    <source>
        <strain evidence="12">CHK154-7741</strain>
    </source>
</reference>
<evidence type="ECO:0000256" key="10">
    <source>
        <dbReference type="ARBA" id="ARBA00023225"/>
    </source>
</evidence>
<protein>
    <recommendedName>
        <fullName evidence="3">Flagellar FliJ protein</fullName>
    </recommendedName>
</protein>
<dbReference type="Gene3D" id="1.10.287.1700">
    <property type="match status" value="1"/>
</dbReference>
<comment type="caution">
    <text evidence="12">The sequence shown here is derived from an EMBL/GenBank/DDBJ whole genome shotgun (WGS) entry which is preliminary data.</text>
</comment>
<proteinExistence type="inferred from homology"/>
<evidence type="ECO:0000256" key="1">
    <source>
        <dbReference type="ARBA" id="ARBA00004413"/>
    </source>
</evidence>
<feature type="coiled-coil region" evidence="11">
    <location>
        <begin position="97"/>
        <end position="124"/>
    </location>
</feature>
<keyword evidence="8" id="KW-0653">Protein transport</keyword>
<dbReference type="GO" id="GO:0005886">
    <property type="term" value="C:plasma membrane"/>
    <property type="evidence" value="ECO:0007669"/>
    <property type="project" value="UniProtKB-SubCell"/>
</dbReference>
<dbReference type="GO" id="GO:0044781">
    <property type="term" value="P:bacterial-type flagellum organization"/>
    <property type="evidence" value="ECO:0007669"/>
    <property type="project" value="UniProtKB-KW"/>
</dbReference>
<sequence>MKKFQFRLQVVLDIKEKLLEQKLLELSKVQRGLQDAVNKQKTLEGYQAEINEALLNVFQSGNELDLVEVQRYKDFINKLIVDISNQKVVVQNITKLLDIKRKEVNDVLKEKKVLEKLKENQKKKFYQEFEAYERSELDDIASSRYARF</sequence>
<dbReference type="EMBL" id="DVOD01000008">
    <property type="protein sequence ID" value="HIU91647.1"/>
    <property type="molecule type" value="Genomic_DNA"/>
</dbReference>
<keyword evidence="5" id="KW-1003">Cell membrane</keyword>
<evidence type="ECO:0000256" key="9">
    <source>
        <dbReference type="ARBA" id="ARBA00023136"/>
    </source>
</evidence>
<keyword evidence="10" id="KW-1006">Bacterial flagellum protein export</keyword>
<evidence type="ECO:0000256" key="4">
    <source>
        <dbReference type="ARBA" id="ARBA00022448"/>
    </source>
</evidence>
<dbReference type="GO" id="GO:0071973">
    <property type="term" value="P:bacterial-type flagellum-dependent cell motility"/>
    <property type="evidence" value="ECO:0007669"/>
    <property type="project" value="InterPro"/>
</dbReference>
<evidence type="ECO:0000256" key="2">
    <source>
        <dbReference type="ARBA" id="ARBA00010004"/>
    </source>
</evidence>
<keyword evidence="11" id="KW-0175">Coiled coil</keyword>
<dbReference type="GO" id="GO:0006935">
    <property type="term" value="P:chemotaxis"/>
    <property type="evidence" value="ECO:0007669"/>
    <property type="project" value="UniProtKB-KW"/>
</dbReference>
<dbReference type="InterPro" id="IPR053716">
    <property type="entry name" value="Flag_assembly_chemotaxis_eff"/>
</dbReference>
<evidence type="ECO:0000256" key="7">
    <source>
        <dbReference type="ARBA" id="ARBA00022795"/>
    </source>
</evidence>
<organism evidence="12 13">
    <name type="scientific">Candidatus Limenecus avicola</name>
    <dbReference type="NCBI Taxonomy" id="2840847"/>
    <lineage>
        <taxon>Bacteria</taxon>
        <taxon>Bacillati</taxon>
        <taxon>Bacillota</taxon>
        <taxon>Clostridia</taxon>
        <taxon>Eubacteriales</taxon>
        <taxon>Clostridiaceae</taxon>
        <taxon>Clostridiaceae incertae sedis</taxon>
        <taxon>Candidatus Limenecus</taxon>
    </lineage>
</organism>
<evidence type="ECO:0000256" key="8">
    <source>
        <dbReference type="ARBA" id="ARBA00022927"/>
    </source>
</evidence>
<comment type="subcellular location">
    <subcellularLocation>
        <location evidence="1">Cell membrane</location>
        <topology evidence="1">Peripheral membrane protein</topology>
        <orientation evidence="1">Cytoplasmic side</orientation>
    </subcellularLocation>
</comment>
<keyword evidence="12" id="KW-0969">Cilium</keyword>
<keyword evidence="12" id="KW-0282">Flagellum</keyword>
<dbReference type="GO" id="GO:0015031">
    <property type="term" value="P:protein transport"/>
    <property type="evidence" value="ECO:0007669"/>
    <property type="project" value="UniProtKB-KW"/>
</dbReference>
<reference evidence="12" key="1">
    <citation type="submission" date="2020-10" db="EMBL/GenBank/DDBJ databases">
        <authorList>
            <person name="Gilroy R."/>
        </authorList>
    </citation>
    <scope>NUCLEOTIDE SEQUENCE</scope>
    <source>
        <strain evidence="12">CHK154-7741</strain>
    </source>
</reference>
<dbReference type="InterPro" id="IPR012823">
    <property type="entry name" value="Flagell_FliJ"/>
</dbReference>
<evidence type="ECO:0000256" key="11">
    <source>
        <dbReference type="SAM" id="Coils"/>
    </source>
</evidence>
<evidence type="ECO:0000256" key="3">
    <source>
        <dbReference type="ARBA" id="ARBA00020392"/>
    </source>
</evidence>
<evidence type="ECO:0000313" key="13">
    <source>
        <dbReference type="Proteomes" id="UP000886748"/>
    </source>
</evidence>
<keyword evidence="7" id="KW-1005">Bacterial flagellum biogenesis</keyword>
<evidence type="ECO:0000256" key="5">
    <source>
        <dbReference type="ARBA" id="ARBA00022475"/>
    </source>
</evidence>
<comment type="similarity">
    <text evidence="2">Belongs to the FliJ family.</text>
</comment>